<dbReference type="InterPro" id="IPR004838">
    <property type="entry name" value="NHTrfase_class1_PyrdxlP-BS"/>
</dbReference>
<evidence type="ECO:0000259" key="6">
    <source>
        <dbReference type="Pfam" id="PF00155"/>
    </source>
</evidence>
<keyword evidence="3" id="KW-0032">Aminotransferase</keyword>
<reference evidence="7 8" key="1">
    <citation type="journal article" date="2024" name="Nat. Commun.">
        <title>Phylogenomics reveals the evolutionary origins of lichenization in chlorophyte algae.</title>
        <authorList>
            <person name="Puginier C."/>
            <person name="Libourel C."/>
            <person name="Otte J."/>
            <person name="Skaloud P."/>
            <person name="Haon M."/>
            <person name="Grisel S."/>
            <person name="Petersen M."/>
            <person name="Berrin J.G."/>
            <person name="Delaux P.M."/>
            <person name="Dal Grande F."/>
            <person name="Keller J."/>
        </authorList>
    </citation>
    <scope>NUCLEOTIDE SEQUENCE [LARGE SCALE GENOMIC DNA]</scope>
    <source>
        <strain evidence="7 8">SAG 245.80</strain>
    </source>
</reference>
<evidence type="ECO:0000313" key="8">
    <source>
        <dbReference type="Proteomes" id="UP001445335"/>
    </source>
</evidence>
<dbReference type="GO" id="GO:0008483">
    <property type="term" value="F:transaminase activity"/>
    <property type="evidence" value="ECO:0007669"/>
    <property type="project" value="UniProtKB-KW"/>
</dbReference>
<evidence type="ECO:0000256" key="3">
    <source>
        <dbReference type="ARBA" id="ARBA00022576"/>
    </source>
</evidence>
<dbReference type="CDD" id="cd00609">
    <property type="entry name" value="AAT_like"/>
    <property type="match status" value="1"/>
</dbReference>
<keyword evidence="8" id="KW-1185">Reference proteome</keyword>
<evidence type="ECO:0000256" key="1">
    <source>
        <dbReference type="ARBA" id="ARBA00001933"/>
    </source>
</evidence>
<evidence type="ECO:0000256" key="5">
    <source>
        <dbReference type="ARBA" id="ARBA00022898"/>
    </source>
</evidence>
<dbReference type="AlphaFoldDB" id="A0AAW1S061"/>
<dbReference type="InterPro" id="IPR015421">
    <property type="entry name" value="PyrdxlP-dep_Trfase_major"/>
</dbReference>
<dbReference type="Proteomes" id="UP001445335">
    <property type="component" value="Unassembled WGS sequence"/>
</dbReference>
<proteinExistence type="inferred from homology"/>
<dbReference type="InterPro" id="IPR015424">
    <property type="entry name" value="PyrdxlP-dep_Trfase"/>
</dbReference>
<feature type="domain" description="Aminotransferase class I/classII large" evidence="6">
    <location>
        <begin position="34"/>
        <end position="365"/>
    </location>
</feature>
<dbReference type="PROSITE" id="PS00105">
    <property type="entry name" value="AA_TRANSFER_CLASS_1"/>
    <property type="match status" value="1"/>
</dbReference>
<name>A0AAW1S061_9CHLO</name>
<protein>
    <recommendedName>
        <fullName evidence="6">Aminotransferase class I/classII large domain-containing protein</fullName>
    </recommendedName>
</protein>
<keyword evidence="4" id="KW-0808">Transferase</keyword>
<gene>
    <name evidence="7" type="ORF">WJX81_001094</name>
</gene>
<dbReference type="PANTHER" id="PTHR46383">
    <property type="entry name" value="ASPARTATE AMINOTRANSFERASE"/>
    <property type="match status" value="1"/>
</dbReference>
<dbReference type="InterPro" id="IPR050596">
    <property type="entry name" value="AspAT/PAT-like"/>
</dbReference>
<dbReference type="Pfam" id="PF00155">
    <property type="entry name" value="Aminotran_1_2"/>
    <property type="match status" value="1"/>
</dbReference>
<evidence type="ECO:0000256" key="2">
    <source>
        <dbReference type="ARBA" id="ARBA00007441"/>
    </source>
</evidence>
<dbReference type="InterPro" id="IPR004839">
    <property type="entry name" value="Aminotransferase_I/II_large"/>
</dbReference>
<keyword evidence="5" id="KW-0663">Pyridoxal phosphate</keyword>
<comment type="cofactor">
    <cofactor evidence="1">
        <name>pyridoxal 5'-phosphate</name>
        <dbReference type="ChEBI" id="CHEBI:597326"/>
    </cofactor>
</comment>
<dbReference type="GO" id="GO:0030170">
    <property type="term" value="F:pyridoxal phosphate binding"/>
    <property type="evidence" value="ECO:0007669"/>
    <property type="project" value="InterPro"/>
</dbReference>
<dbReference type="PANTHER" id="PTHR46383:SF5">
    <property type="entry name" value="AMINOTRANSFERASE CLASS I_CLASSII DOMAIN-CONTAINING PROTEIN"/>
    <property type="match status" value="1"/>
</dbReference>
<comment type="caution">
    <text evidence="7">The sequence shown here is derived from an EMBL/GenBank/DDBJ whole genome shotgun (WGS) entry which is preliminary data.</text>
</comment>
<comment type="similarity">
    <text evidence="2">Belongs to the class-I pyridoxal-phosphate-dependent aminotransferase family.</text>
</comment>
<evidence type="ECO:0000256" key="4">
    <source>
        <dbReference type="ARBA" id="ARBA00022679"/>
    </source>
</evidence>
<organism evidence="7 8">
    <name type="scientific">Elliptochloris bilobata</name>
    <dbReference type="NCBI Taxonomy" id="381761"/>
    <lineage>
        <taxon>Eukaryota</taxon>
        <taxon>Viridiplantae</taxon>
        <taxon>Chlorophyta</taxon>
        <taxon>core chlorophytes</taxon>
        <taxon>Trebouxiophyceae</taxon>
        <taxon>Trebouxiophyceae incertae sedis</taxon>
        <taxon>Elliptochloris clade</taxon>
        <taxon>Elliptochloris</taxon>
    </lineage>
</organism>
<evidence type="ECO:0000313" key="7">
    <source>
        <dbReference type="EMBL" id="KAK9839419.1"/>
    </source>
</evidence>
<accession>A0AAW1S061</accession>
<dbReference type="EMBL" id="JALJOU010000016">
    <property type="protein sequence ID" value="KAK9839419.1"/>
    <property type="molecule type" value="Genomic_DNA"/>
</dbReference>
<sequence>MSHSSAPDVSERVLATDAPVIVKTKQLMAGASGVLSLAQGVVHWAPPAAALEAAVALVGDTRVSAYGPCHGLPELVEALQAKLASENALPGHEVMVTAGANQAFVNIVLTLLDAGDRAVLFRPYYFNHLMALQMTGGARGVVLGSCHPDSMHPDLDWLEAELAGPRPPRLVVLINPCNPTGVLLARAELERAAELTRRAGAWLVMDNTYEHFVYGGAEHVCIAAPHILHVFSFSKAFGMMGWRVGYIAYQGAALGEQLLKVQDTIPICPPQLSQHLALGAVSAGRPWVAERVSDIAGNREVLVDALAPLARLGPDYLAASEGAIYLWAKLPPGCEDDEAVVAWLVRAHGVCIIPGSACGAFGYAQAWAASSAAAMS</sequence>
<dbReference type="Gene3D" id="3.40.640.10">
    <property type="entry name" value="Type I PLP-dependent aspartate aminotransferase-like (Major domain)"/>
    <property type="match status" value="1"/>
</dbReference>
<dbReference type="GO" id="GO:0006520">
    <property type="term" value="P:amino acid metabolic process"/>
    <property type="evidence" value="ECO:0007669"/>
    <property type="project" value="InterPro"/>
</dbReference>
<dbReference type="SUPFAM" id="SSF53383">
    <property type="entry name" value="PLP-dependent transferases"/>
    <property type="match status" value="1"/>
</dbReference>